<keyword evidence="7" id="KW-1185">Reference proteome</keyword>
<keyword evidence="5" id="KW-0119">Carbohydrate metabolism</keyword>
<dbReference type="GO" id="GO:0046872">
    <property type="term" value="F:metal ion binding"/>
    <property type="evidence" value="ECO:0007669"/>
    <property type="project" value="UniProtKB-KW"/>
</dbReference>
<dbReference type="OrthoDB" id="9793014at2"/>
<dbReference type="RefSeq" id="WP_131305165.1">
    <property type="nucleotide sequence ID" value="NZ_SJFN01000001.1"/>
</dbReference>
<accession>A0A4Q9W094</accession>
<comment type="caution">
    <text evidence="6">The sequence shown here is derived from an EMBL/GenBank/DDBJ whole genome shotgun (WGS) entry which is preliminary data.</text>
</comment>
<dbReference type="PANTHER" id="PTHR46193">
    <property type="entry name" value="6-PHOSPHOGLUCONATE PHOSPHATASE"/>
    <property type="match status" value="1"/>
</dbReference>
<gene>
    <name evidence="6" type="ORF">EYW49_01415</name>
</gene>
<evidence type="ECO:0000313" key="7">
    <source>
        <dbReference type="Proteomes" id="UP000292781"/>
    </source>
</evidence>
<dbReference type="SFLD" id="SFLDG01135">
    <property type="entry name" value="C1.5.6:_HAD__Beta-PGM__Phospha"/>
    <property type="match status" value="1"/>
</dbReference>
<dbReference type="InterPro" id="IPR006439">
    <property type="entry name" value="HAD-SF_hydro_IA"/>
</dbReference>
<dbReference type="InterPro" id="IPR023198">
    <property type="entry name" value="PGP-like_dom2"/>
</dbReference>
<dbReference type="PANTHER" id="PTHR46193:SF18">
    <property type="entry name" value="HEXITOL PHOSPHATASE B"/>
    <property type="match status" value="1"/>
</dbReference>
<dbReference type="Gene3D" id="3.40.50.1000">
    <property type="entry name" value="HAD superfamily/HAD-like"/>
    <property type="match status" value="1"/>
</dbReference>
<proteinExistence type="inferred from homology"/>
<dbReference type="SFLD" id="SFLDG01129">
    <property type="entry name" value="C1.5:_HAD__Beta-PGM__Phosphata"/>
    <property type="match status" value="1"/>
</dbReference>
<dbReference type="SFLD" id="SFLDS00003">
    <property type="entry name" value="Haloacid_Dehalogenase"/>
    <property type="match status" value="1"/>
</dbReference>
<name>A0A4Q9W094_9HYPH</name>
<dbReference type="CDD" id="cd07505">
    <property type="entry name" value="HAD_BPGM-like"/>
    <property type="match status" value="1"/>
</dbReference>
<evidence type="ECO:0000256" key="2">
    <source>
        <dbReference type="ARBA" id="ARBA00006171"/>
    </source>
</evidence>
<reference evidence="6 7" key="1">
    <citation type="submission" date="2019-02" db="EMBL/GenBank/DDBJ databases">
        <title>Siculibacillus lacustris gen. nov., sp. nov., a new rosette-forming bacterium isolated from a freshwater crater lake (Lake St. Ana, Romania).</title>
        <authorList>
            <person name="Felfoldi T."/>
            <person name="Marton Z."/>
            <person name="Szabo A."/>
            <person name="Mentes A."/>
            <person name="Boka K."/>
            <person name="Marialigeti K."/>
            <person name="Mathe I."/>
            <person name="Koncz M."/>
            <person name="Schumann P."/>
            <person name="Toth E."/>
        </authorList>
    </citation>
    <scope>NUCLEOTIDE SEQUENCE [LARGE SCALE GENOMIC DNA]</scope>
    <source>
        <strain evidence="6 7">SA-279</strain>
    </source>
</reference>
<keyword evidence="3" id="KW-0479">Metal-binding</keyword>
<dbReference type="PRINTS" id="PR00413">
    <property type="entry name" value="HADHALOGNASE"/>
</dbReference>
<dbReference type="Pfam" id="PF00702">
    <property type="entry name" value="Hydrolase"/>
    <property type="match status" value="1"/>
</dbReference>
<evidence type="ECO:0000256" key="4">
    <source>
        <dbReference type="ARBA" id="ARBA00022842"/>
    </source>
</evidence>
<dbReference type="InterPro" id="IPR051600">
    <property type="entry name" value="Beta-PGM-like"/>
</dbReference>
<dbReference type="NCBIfam" id="TIGR01509">
    <property type="entry name" value="HAD-SF-IA-v3"/>
    <property type="match status" value="1"/>
</dbReference>
<dbReference type="Gene3D" id="1.10.150.240">
    <property type="entry name" value="Putative phosphatase, domain 2"/>
    <property type="match status" value="1"/>
</dbReference>
<dbReference type="EMBL" id="SJFN01000001">
    <property type="protein sequence ID" value="TBW41413.1"/>
    <property type="molecule type" value="Genomic_DNA"/>
</dbReference>
<comment type="cofactor">
    <cofactor evidence="1">
        <name>Mg(2+)</name>
        <dbReference type="ChEBI" id="CHEBI:18420"/>
    </cofactor>
</comment>
<dbReference type="InterPro" id="IPR023214">
    <property type="entry name" value="HAD_sf"/>
</dbReference>
<sequence>MFTEALLFDLDGTLTDSDPIHMIAFVEIGRRYGVAIDEAIFREHISGQSNRLICRNLFGHVDPALWDGIADAKEARFREMIVGKLTPIPGLVGFLARERARGAGCAVVSNAPRANVVAMLAALGLTKDFDAIVLGSELPRSKPDPLPYLTALETLGVPANRAVAFEDAVPGLLAAARSGVATVGLTTSLDGEAILATGAHLAIPDYDAPELQPFVDAALGRPAAVTSIG</sequence>
<protein>
    <submittedName>
        <fullName evidence="6">HAD family hydrolase</fullName>
    </submittedName>
</protein>
<evidence type="ECO:0000256" key="3">
    <source>
        <dbReference type="ARBA" id="ARBA00022723"/>
    </source>
</evidence>
<dbReference type="SUPFAM" id="SSF56784">
    <property type="entry name" value="HAD-like"/>
    <property type="match status" value="1"/>
</dbReference>
<keyword evidence="4" id="KW-0460">Magnesium</keyword>
<dbReference type="InterPro" id="IPR036412">
    <property type="entry name" value="HAD-like_sf"/>
</dbReference>
<evidence type="ECO:0000256" key="5">
    <source>
        <dbReference type="ARBA" id="ARBA00023277"/>
    </source>
</evidence>
<organism evidence="6 7">
    <name type="scientific">Siculibacillus lacustris</name>
    <dbReference type="NCBI Taxonomy" id="1549641"/>
    <lineage>
        <taxon>Bacteria</taxon>
        <taxon>Pseudomonadati</taxon>
        <taxon>Pseudomonadota</taxon>
        <taxon>Alphaproteobacteria</taxon>
        <taxon>Hyphomicrobiales</taxon>
        <taxon>Ancalomicrobiaceae</taxon>
        <taxon>Siculibacillus</taxon>
    </lineage>
</organism>
<dbReference type="AlphaFoldDB" id="A0A4Q9W094"/>
<dbReference type="Proteomes" id="UP000292781">
    <property type="component" value="Unassembled WGS sequence"/>
</dbReference>
<dbReference type="GO" id="GO:0016787">
    <property type="term" value="F:hydrolase activity"/>
    <property type="evidence" value="ECO:0007669"/>
    <property type="project" value="UniProtKB-KW"/>
</dbReference>
<keyword evidence="6" id="KW-0378">Hydrolase</keyword>
<comment type="similarity">
    <text evidence="2">Belongs to the HAD-like hydrolase superfamily. CbbY/CbbZ/Gph/YieH family.</text>
</comment>
<evidence type="ECO:0000313" key="6">
    <source>
        <dbReference type="EMBL" id="TBW41413.1"/>
    </source>
</evidence>
<evidence type="ECO:0000256" key="1">
    <source>
        <dbReference type="ARBA" id="ARBA00001946"/>
    </source>
</evidence>